<accession>A0A6A5GJX2</accession>
<comment type="caution">
    <text evidence="2">The sequence shown here is derived from an EMBL/GenBank/DDBJ whole genome shotgun (WGS) entry which is preliminary data.</text>
</comment>
<protein>
    <recommendedName>
        <fullName evidence="1">DUF38 domain-containing protein</fullName>
    </recommendedName>
</protein>
<evidence type="ECO:0000313" key="2">
    <source>
        <dbReference type="EMBL" id="KAF1754802.1"/>
    </source>
</evidence>
<feature type="domain" description="DUF38" evidence="1">
    <location>
        <begin position="1"/>
        <end position="63"/>
    </location>
</feature>
<dbReference type="KEGG" id="crq:GCK72_021366"/>
<dbReference type="InterPro" id="IPR002900">
    <property type="entry name" value="DUF38/FTH_CAE_spp"/>
</dbReference>
<dbReference type="EMBL" id="WUAV01000005">
    <property type="protein sequence ID" value="KAF1754802.1"/>
    <property type="molecule type" value="Genomic_DNA"/>
</dbReference>
<evidence type="ECO:0000313" key="3">
    <source>
        <dbReference type="Proteomes" id="UP000483820"/>
    </source>
</evidence>
<proteinExistence type="predicted"/>
<dbReference type="RefSeq" id="XP_053583125.1">
    <property type="nucleotide sequence ID" value="XM_053734212.1"/>
</dbReference>
<dbReference type="Proteomes" id="UP000483820">
    <property type="component" value="Chromosome V"/>
</dbReference>
<reference evidence="2 3" key="1">
    <citation type="submission" date="2019-12" db="EMBL/GenBank/DDBJ databases">
        <title>Chromosome-level assembly of the Caenorhabditis remanei genome.</title>
        <authorList>
            <person name="Teterina A.A."/>
            <person name="Willis J.H."/>
            <person name="Phillips P.C."/>
        </authorList>
    </citation>
    <scope>NUCLEOTIDE SEQUENCE [LARGE SCALE GENOMIC DNA]</scope>
    <source>
        <strain evidence="2 3">PX506</strain>
        <tissue evidence="2">Whole organism</tissue>
    </source>
</reference>
<sequence length="166" mass="19270">MMKSQKPFATESIEIHAKSQEHARQIVQHADPKYLKSIAIYQQDLTSIHETVELESSKNIKNLSHFATASIHFENLNVETIRAIKEHFLQFHQHDKHLYVSNNVVENMFIDAFGGAFEQPGELEQNWFFNVPGNYVKVLRVVNGYRSFEFLFVGKCEIPESYVILN</sequence>
<organism evidence="2 3">
    <name type="scientific">Caenorhabditis remanei</name>
    <name type="common">Caenorhabditis vulgaris</name>
    <dbReference type="NCBI Taxonomy" id="31234"/>
    <lineage>
        <taxon>Eukaryota</taxon>
        <taxon>Metazoa</taxon>
        <taxon>Ecdysozoa</taxon>
        <taxon>Nematoda</taxon>
        <taxon>Chromadorea</taxon>
        <taxon>Rhabditida</taxon>
        <taxon>Rhabditina</taxon>
        <taxon>Rhabditomorpha</taxon>
        <taxon>Rhabditoidea</taxon>
        <taxon>Rhabditidae</taxon>
        <taxon>Peloderinae</taxon>
        <taxon>Caenorhabditis</taxon>
    </lineage>
</organism>
<name>A0A6A5GJX2_CAERE</name>
<dbReference type="Pfam" id="PF01827">
    <property type="entry name" value="FTH"/>
    <property type="match status" value="1"/>
</dbReference>
<dbReference type="PANTHER" id="PTHR23015">
    <property type="entry name" value="UNCHARACTERIZED C.ELEGANS PROTEIN"/>
    <property type="match status" value="1"/>
</dbReference>
<dbReference type="PANTHER" id="PTHR23015:SF4">
    <property type="entry name" value="DUF38 DOMAIN-CONTAINING PROTEIN-RELATED"/>
    <property type="match status" value="1"/>
</dbReference>
<evidence type="ECO:0000259" key="1">
    <source>
        <dbReference type="Pfam" id="PF01827"/>
    </source>
</evidence>
<dbReference type="AlphaFoldDB" id="A0A6A5GJX2"/>
<dbReference type="InterPro" id="IPR040161">
    <property type="entry name" value="FB224"/>
</dbReference>
<dbReference type="CTD" id="78777213"/>
<gene>
    <name evidence="2" type="ORF">GCK72_021366</name>
</gene>
<dbReference type="GeneID" id="78777213"/>